<gene>
    <name evidence="1" type="ORF">EV356DRAFT_538167</name>
</gene>
<dbReference type="EMBL" id="ML992008">
    <property type="protein sequence ID" value="KAF2228395.1"/>
    <property type="molecule type" value="Genomic_DNA"/>
</dbReference>
<accession>A0A6A6GRN4</accession>
<keyword evidence="2" id="KW-1185">Reference proteome</keyword>
<dbReference type="AlphaFoldDB" id="A0A6A6GRN4"/>
<sequence>MQLREGRNILSVLRKEAISSPQRKEWQEAINAEINIIQINKTYKKVFIPININILRG</sequence>
<evidence type="ECO:0000313" key="2">
    <source>
        <dbReference type="Proteomes" id="UP000800092"/>
    </source>
</evidence>
<reference evidence="1" key="1">
    <citation type="journal article" date="2020" name="Stud. Mycol.">
        <title>101 Dothideomycetes genomes: a test case for predicting lifestyles and emergence of pathogens.</title>
        <authorList>
            <person name="Haridas S."/>
            <person name="Albert R."/>
            <person name="Binder M."/>
            <person name="Bloem J."/>
            <person name="Labutti K."/>
            <person name="Salamov A."/>
            <person name="Andreopoulos B."/>
            <person name="Baker S."/>
            <person name="Barry K."/>
            <person name="Bills G."/>
            <person name="Bluhm B."/>
            <person name="Cannon C."/>
            <person name="Castanera R."/>
            <person name="Culley D."/>
            <person name="Daum C."/>
            <person name="Ezra D."/>
            <person name="Gonzalez J."/>
            <person name="Henrissat B."/>
            <person name="Kuo A."/>
            <person name="Liang C."/>
            <person name="Lipzen A."/>
            <person name="Lutzoni F."/>
            <person name="Magnuson J."/>
            <person name="Mondo S."/>
            <person name="Nolan M."/>
            <person name="Ohm R."/>
            <person name="Pangilinan J."/>
            <person name="Park H.-J."/>
            <person name="Ramirez L."/>
            <person name="Alfaro M."/>
            <person name="Sun H."/>
            <person name="Tritt A."/>
            <person name="Yoshinaga Y."/>
            <person name="Zwiers L.-H."/>
            <person name="Turgeon B."/>
            <person name="Goodwin S."/>
            <person name="Spatafora J."/>
            <person name="Crous P."/>
            <person name="Grigoriev I."/>
        </authorList>
    </citation>
    <scope>NUCLEOTIDE SEQUENCE</scope>
    <source>
        <strain evidence="1">Tuck. ex Michener</strain>
    </source>
</reference>
<name>A0A6A6GRN4_VIRVR</name>
<proteinExistence type="predicted"/>
<organism evidence="1 2">
    <name type="scientific">Viridothelium virens</name>
    <name type="common">Speckled blister lichen</name>
    <name type="synonym">Trypethelium virens</name>
    <dbReference type="NCBI Taxonomy" id="1048519"/>
    <lineage>
        <taxon>Eukaryota</taxon>
        <taxon>Fungi</taxon>
        <taxon>Dikarya</taxon>
        <taxon>Ascomycota</taxon>
        <taxon>Pezizomycotina</taxon>
        <taxon>Dothideomycetes</taxon>
        <taxon>Dothideomycetes incertae sedis</taxon>
        <taxon>Trypetheliales</taxon>
        <taxon>Trypetheliaceae</taxon>
        <taxon>Viridothelium</taxon>
    </lineage>
</organism>
<evidence type="ECO:0000313" key="1">
    <source>
        <dbReference type="EMBL" id="KAF2228395.1"/>
    </source>
</evidence>
<protein>
    <submittedName>
        <fullName evidence="1">Uncharacterized protein</fullName>
    </submittedName>
</protein>
<dbReference type="Proteomes" id="UP000800092">
    <property type="component" value="Unassembled WGS sequence"/>
</dbReference>